<dbReference type="EMBL" id="CP101808">
    <property type="protein sequence ID" value="UUD36987.1"/>
    <property type="molecule type" value="Genomic_DNA"/>
</dbReference>
<feature type="signal peptide" evidence="1">
    <location>
        <begin position="1"/>
        <end position="19"/>
    </location>
</feature>
<dbReference type="Proteomes" id="UP001059576">
    <property type="component" value="Chromosome"/>
</dbReference>
<keyword evidence="3" id="KW-1185">Reference proteome</keyword>
<organism evidence="2 3">
    <name type="scientific">Mycoplasmopsis equigenitalium</name>
    <dbReference type="NCBI Taxonomy" id="114883"/>
    <lineage>
        <taxon>Bacteria</taxon>
        <taxon>Bacillati</taxon>
        <taxon>Mycoplasmatota</taxon>
        <taxon>Mycoplasmoidales</taxon>
        <taxon>Metamycoplasmataceae</taxon>
        <taxon>Mycoplasmopsis</taxon>
    </lineage>
</organism>
<name>A0ABY5J155_9BACT</name>
<evidence type="ECO:0008006" key="4">
    <source>
        <dbReference type="Google" id="ProtNLM"/>
    </source>
</evidence>
<proteinExistence type="predicted"/>
<sequence>MKKNKILKLSFLSILSACSFVPVVSCGSNSDNKKPEEFLYQINNQKFTTKEDAVNYMMNNVAVYKNVPLYRNTFTKDGIEISDNYRFIANELKEYWKKVSAHTNVPFDELKSMLDSEKKLSGSAFNFVDLTKNDQNIEVFLGKNGIAFEDEEKAKLSYFNINKIFELHNEKGNYVYESKEQIINQIIKEYNHIKSDGKSQDYWRDNSEIISNGLSKVVTVNGKPFPYDQKDKNKLIPFLKTALNRYYLVNGKYYTKDELKANSDLILSDLTDFNILN</sequence>
<dbReference type="RefSeq" id="WP_129722603.1">
    <property type="nucleotide sequence ID" value="NZ_CP101808.1"/>
</dbReference>
<evidence type="ECO:0000256" key="1">
    <source>
        <dbReference type="SAM" id="SignalP"/>
    </source>
</evidence>
<evidence type="ECO:0000313" key="2">
    <source>
        <dbReference type="EMBL" id="UUD36987.1"/>
    </source>
</evidence>
<keyword evidence="1" id="KW-0732">Signal</keyword>
<protein>
    <recommendedName>
        <fullName evidence="4">Lipoprotein</fullName>
    </recommendedName>
</protein>
<evidence type="ECO:0000313" key="3">
    <source>
        <dbReference type="Proteomes" id="UP001059576"/>
    </source>
</evidence>
<accession>A0ABY5J155</accession>
<reference evidence="2" key="1">
    <citation type="submission" date="2022-07" db="EMBL/GenBank/DDBJ databases">
        <title>Complete genome of Mycoplasma equigenitalium type strain T37.</title>
        <authorList>
            <person name="Spergser J."/>
        </authorList>
    </citation>
    <scope>NUCLEOTIDE SEQUENCE</scope>
    <source>
        <strain evidence="2">T37</strain>
    </source>
</reference>
<gene>
    <name evidence="2" type="ORF">NPA09_00190</name>
</gene>
<feature type="chain" id="PRO_5047548154" description="Lipoprotein" evidence="1">
    <location>
        <begin position="20"/>
        <end position="277"/>
    </location>
</feature>